<dbReference type="EMBL" id="CCKQ01013633">
    <property type="protein sequence ID" value="CDW85325.1"/>
    <property type="molecule type" value="Genomic_DNA"/>
</dbReference>
<dbReference type="PANTHER" id="PTHR31398">
    <property type="entry name" value="MEIOTIC NUCLEAR DIVISION PROTEIN 1 HOMOLOG"/>
    <property type="match status" value="1"/>
</dbReference>
<dbReference type="InParanoid" id="A0A078AS83"/>
<evidence type="ECO:0000313" key="1">
    <source>
        <dbReference type="EMBL" id="CDW85325.1"/>
    </source>
</evidence>
<reference evidence="1 2" key="1">
    <citation type="submission" date="2014-06" db="EMBL/GenBank/DDBJ databases">
        <authorList>
            <person name="Swart Estienne"/>
        </authorList>
    </citation>
    <scope>NUCLEOTIDE SEQUENCE [LARGE SCALE GENOMIC DNA]</scope>
    <source>
        <strain evidence="1 2">130c</strain>
    </source>
</reference>
<dbReference type="AlphaFoldDB" id="A0A078AS83"/>
<dbReference type="PANTHER" id="PTHR31398:SF0">
    <property type="entry name" value="MEIOTIC NUCLEAR DIVISION PROTEIN 1 HOMOLOG"/>
    <property type="match status" value="1"/>
</dbReference>
<proteinExistence type="predicted"/>
<sequence>MTIFSKAGILAYLMIELTNVINQQSSVINSYYIRDLANEITEYEFNQGNFDVAVSLTYINDYNQTINNELHKYAYVTVSQLTFDFIVKDDGQLIWEQKEDDYELIKCPPGRFLGESKITQTLGIENQFLCPKNFTLKLQGSFSSRSAKFLRVKVNKCDQARLILSNPNEKCANKTEIDRIFENLQIFVPIINQYFDDSDHSENPIKSTIYNTFFTTYPSLSQSLDENIKQTIRQTYTISDALSNTGGFMEIIRLFAILLIGGIQSRLYYFSIIKDLLIHQENDTTQNKNVKLVNLEDKAIDAMNQAQRMESRQQSCLNITLQIGPHIGFPKYRAKPRMLKAILSIKCSNQSKQTHGLDLSKQVSKISHALLQRQTYFSQVELE</sequence>
<organism evidence="1 2">
    <name type="scientific">Stylonychia lemnae</name>
    <name type="common">Ciliate</name>
    <dbReference type="NCBI Taxonomy" id="5949"/>
    <lineage>
        <taxon>Eukaryota</taxon>
        <taxon>Sar</taxon>
        <taxon>Alveolata</taxon>
        <taxon>Ciliophora</taxon>
        <taxon>Intramacronucleata</taxon>
        <taxon>Spirotrichea</taxon>
        <taxon>Stichotrichia</taxon>
        <taxon>Sporadotrichida</taxon>
        <taxon>Oxytrichidae</taxon>
        <taxon>Stylonychinae</taxon>
        <taxon>Stylonychia</taxon>
    </lineage>
</organism>
<dbReference type="GO" id="GO:0005634">
    <property type="term" value="C:nucleus"/>
    <property type="evidence" value="ECO:0007669"/>
    <property type="project" value="TreeGrafter"/>
</dbReference>
<accession>A0A078AS83</accession>
<dbReference type="Proteomes" id="UP000039865">
    <property type="component" value="Unassembled WGS sequence"/>
</dbReference>
<evidence type="ECO:0000313" key="2">
    <source>
        <dbReference type="Proteomes" id="UP000039865"/>
    </source>
</evidence>
<gene>
    <name evidence="1" type="primary">Contig11385.g12168</name>
    <name evidence="1" type="ORF">STYLEM_14399</name>
</gene>
<name>A0A078AS83_STYLE</name>
<protein>
    <submittedName>
        <fullName evidence="1">Uncharacterized protein</fullName>
    </submittedName>
</protein>
<dbReference type="GO" id="GO:0007131">
    <property type="term" value="P:reciprocal meiotic recombination"/>
    <property type="evidence" value="ECO:0007669"/>
    <property type="project" value="TreeGrafter"/>
</dbReference>
<keyword evidence="2" id="KW-1185">Reference proteome</keyword>